<gene>
    <name evidence="2" type="ORF">SKAU_G00001710</name>
</gene>
<feature type="domain" description="Ubiquitin-like" evidence="1">
    <location>
        <begin position="91"/>
        <end position="166"/>
    </location>
</feature>
<proteinExistence type="predicted"/>
<dbReference type="InterPro" id="IPR019956">
    <property type="entry name" value="Ubiquitin_dom"/>
</dbReference>
<keyword evidence="3" id="KW-1185">Reference proteome</keyword>
<dbReference type="EMBL" id="JAINUF010000001">
    <property type="protein sequence ID" value="KAJ8379393.1"/>
    <property type="molecule type" value="Genomic_DNA"/>
</dbReference>
<dbReference type="PANTHER" id="PTHR10666">
    <property type="entry name" value="UBIQUITIN"/>
    <property type="match status" value="1"/>
</dbReference>
<evidence type="ECO:0000259" key="1">
    <source>
        <dbReference type="PROSITE" id="PS50053"/>
    </source>
</evidence>
<dbReference type="PRINTS" id="PR00348">
    <property type="entry name" value="UBIQUITIN"/>
</dbReference>
<dbReference type="Gene3D" id="3.10.20.90">
    <property type="entry name" value="Phosphatidylinositol 3-kinase Catalytic Subunit, Chain A, domain 1"/>
    <property type="match status" value="2"/>
</dbReference>
<sequence length="168" mass="19820">MFRRRKRHLFKRSNLLVMELTIKFLTGNSFSQNVELHTTVRQLKHIIQEREQQRLSTQNGQRIDLKDDSKTLKDYGLYSGCTVVVLIIQSFQVFLKNTNNQTHTYDVSQGETVTEFKLKVWNKEKVEVQQQRLVYESKPLEDGFTLEHYGIKEGSTIQLLLRLRGGRF</sequence>
<evidence type="ECO:0000313" key="3">
    <source>
        <dbReference type="Proteomes" id="UP001152622"/>
    </source>
</evidence>
<organism evidence="2 3">
    <name type="scientific">Synaphobranchus kaupii</name>
    <name type="common">Kaup's arrowtooth eel</name>
    <dbReference type="NCBI Taxonomy" id="118154"/>
    <lineage>
        <taxon>Eukaryota</taxon>
        <taxon>Metazoa</taxon>
        <taxon>Chordata</taxon>
        <taxon>Craniata</taxon>
        <taxon>Vertebrata</taxon>
        <taxon>Euteleostomi</taxon>
        <taxon>Actinopterygii</taxon>
        <taxon>Neopterygii</taxon>
        <taxon>Teleostei</taxon>
        <taxon>Anguilliformes</taxon>
        <taxon>Synaphobranchidae</taxon>
        <taxon>Synaphobranchus</taxon>
    </lineage>
</organism>
<comment type="caution">
    <text evidence="2">The sequence shown here is derived from an EMBL/GenBank/DDBJ whole genome shotgun (WGS) entry which is preliminary data.</text>
</comment>
<protein>
    <recommendedName>
        <fullName evidence="1">Ubiquitin-like domain-containing protein</fullName>
    </recommendedName>
</protein>
<dbReference type="SMART" id="SM00213">
    <property type="entry name" value="UBQ"/>
    <property type="match status" value="2"/>
</dbReference>
<dbReference type="InterPro" id="IPR050158">
    <property type="entry name" value="Ubiquitin_ubiquitin-like"/>
</dbReference>
<dbReference type="InterPro" id="IPR029071">
    <property type="entry name" value="Ubiquitin-like_domsf"/>
</dbReference>
<dbReference type="AlphaFoldDB" id="A0A9Q1JBB3"/>
<dbReference type="Proteomes" id="UP001152622">
    <property type="component" value="Chromosome 1"/>
</dbReference>
<feature type="domain" description="Ubiquitin-like" evidence="1">
    <location>
        <begin position="18"/>
        <end position="87"/>
    </location>
</feature>
<dbReference type="SUPFAM" id="SSF54236">
    <property type="entry name" value="Ubiquitin-like"/>
    <property type="match status" value="2"/>
</dbReference>
<dbReference type="PROSITE" id="PS50053">
    <property type="entry name" value="UBIQUITIN_2"/>
    <property type="match status" value="2"/>
</dbReference>
<evidence type="ECO:0000313" key="2">
    <source>
        <dbReference type="EMBL" id="KAJ8379393.1"/>
    </source>
</evidence>
<accession>A0A9Q1JBB3</accession>
<name>A0A9Q1JBB3_SYNKA</name>
<reference evidence="2" key="1">
    <citation type="journal article" date="2023" name="Science">
        <title>Genome structures resolve the early diversification of teleost fishes.</title>
        <authorList>
            <person name="Parey E."/>
            <person name="Louis A."/>
            <person name="Montfort J."/>
            <person name="Bouchez O."/>
            <person name="Roques C."/>
            <person name="Iampietro C."/>
            <person name="Lluch J."/>
            <person name="Castinel A."/>
            <person name="Donnadieu C."/>
            <person name="Desvignes T."/>
            <person name="Floi Bucao C."/>
            <person name="Jouanno E."/>
            <person name="Wen M."/>
            <person name="Mejri S."/>
            <person name="Dirks R."/>
            <person name="Jansen H."/>
            <person name="Henkel C."/>
            <person name="Chen W.J."/>
            <person name="Zahm M."/>
            <person name="Cabau C."/>
            <person name="Klopp C."/>
            <person name="Thompson A.W."/>
            <person name="Robinson-Rechavi M."/>
            <person name="Braasch I."/>
            <person name="Lecointre G."/>
            <person name="Bobe J."/>
            <person name="Postlethwait J.H."/>
            <person name="Berthelot C."/>
            <person name="Roest Crollius H."/>
            <person name="Guiguen Y."/>
        </authorList>
    </citation>
    <scope>NUCLEOTIDE SEQUENCE</scope>
    <source>
        <strain evidence="2">WJC10195</strain>
    </source>
</reference>
<dbReference type="Pfam" id="PF00240">
    <property type="entry name" value="ubiquitin"/>
    <property type="match status" value="2"/>
</dbReference>
<dbReference type="InterPro" id="IPR000626">
    <property type="entry name" value="Ubiquitin-like_dom"/>
</dbReference>
<dbReference type="OrthoDB" id="1885901at2759"/>